<keyword evidence="9" id="KW-0460">Magnesium</keyword>
<dbReference type="InterPro" id="IPR005481">
    <property type="entry name" value="BC-like_N"/>
</dbReference>
<dbReference type="Gene3D" id="3.30.470.20">
    <property type="entry name" value="ATP-grasp fold, B domain"/>
    <property type="match status" value="1"/>
</dbReference>
<keyword evidence="7 12" id="KW-0547">Nucleotide-binding</keyword>
<dbReference type="GO" id="GO:0006633">
    <property type="term" value="P:fatty acid biosynthetic process"/>
    <property type="evidence" value="ECO:0007669"/>
    <property type="project" value="UniProtKB-KW"/>
</dbReference>
<dbReference type="GO" id="GO:0046872">
    <property type="term" value="F:metal ion binding"/>
    <property type="evidence" value="ECO:0007669"/>
    <property type="project" value="UniProtKB-KW"/>
</dbReference>
<evidence type="ECO:0000256" key="2">
    <source>
        <dbReference type="ARBA" id="ARBA00004956"/>
    </source>
</evidence>
<evidence type="ECO:0000256" key="7">
    <source>
        <dbReference type="ARBA" id="ARBA00022741"/>
    </source>
</evidence>
<keyword evidence="10 13" id="KW-0092">Biotin</keyword>
<keyword evidence="5 13" id="KW-0436">Ligase</keyword>
<dbReference type="NCBIfam" id="TIGR00514">
    <property type="entry name" value="accC"/>
    <property type="match status" value="1"/>
</dbReference>
<proteinExistence type="predicted"/>
<reference evidence="16 17" key="1">
    <citation type="journal article" date="2008" name="Biol. Direct">
        <title>Complete genome sequence of the extremely acidophilic methanotroph isolate V4, Methylacidiphilum infernorum, a representative of the bacterial phylum Verrucomicrobia.</title>
        <authorList>
            <person name="Hou S."/>
            <person name="Makarova K.S."/>
            <person name="Saw J.H."/>
            <person name="Senin P."/>
            <person name="Ly B.V."/>
            <person name="Zhou Z."/>
            <person name="Ren Y."/>
            <person name="Wang J."/>
            <person name="Galperin M.Y."/>
            <person name="Omelchenko M.V."/>
            <person name="Wolf Y.I."/>
            <person name="Yutin N."/>
            <person name="Koonin E.V."/>
            <person name="Stott M.B."/>
            <person name="Mountain B.W."/>
            <person name="Crowe M.A."/>
            <person name="Smirnova A.V."/>
            <person name="Dunfield P.F."/>
            <person name="Feng L."/>
            <person name="Wang L."/>
            <person name="Alam M."/>
        </authorList>
    </citation>
    <scope>NUCLEOTIDE SEQUENCE [LARGE SCALE GENOMIC DNA]</scope>
    <source>
        <strain evidence="17">Isolate V4</strain>
    </source>
</reference>
<keyword evidence="8 12" id="KW-0067">ATP-binding</keyword>
<evidence type="ECO:0000256" key="6">
    <source>
        <dbReference type="ARBA" id="ARBA00022723"/>
    </source>
</evidence>
<dbReference type="InterPro" id="IPR005482">
    <property type="entry name" value="Biotin_COase_C"/>
</dbReference>
<keyword evidence="13" id="KW-0444">Lipid biosynthesis</keyword>
<dbReference type="InterPro" id="IPR004549">
    <property type="entry name" value="Acetyl_CoA_COase_biotin_COase"/>
</dbReference>
<dbReference type="UniPathway" id="UPA00655">
    <property type="reaction ID" value="UER00711"/>
</dbReference>
<dbReference type="FunFam" id="3.30.1490.20:FF:000018">
    <property type="entry name" value="Biotin carboxylase"/>
    <property type="match status" value="1"/>
</dbReference>
<evidence type="ECO:0000256" key="11">
    <source>
        <dbReference type="ARBA" id="ARBA00048600"/>
    </source>
</evidence>
<feature type="domain" description="ATP-grasp" evidence="14">
    <location>
        <begin position="124"/>
        <end position="321"/>
    </location>
</feature>
<dbReference type="PANTHER" id="PTHR48095">
    <property type="entry name" value="PYRUVATE CARBOXYLASE SUBUNIT A"/>
    <property type="match status" value="1"/>
</dbReference>
<dbReference type="PROSITE" id="PS50975">
    <property type="entry name" value="ATP_GRASP"/>
    <property type="match status" value="1"/>
</dbReference>
<dbReference type="SUPFAM" id="SSF51246">
    <property type="entry name" value="Rudiment single hybrid motif"/>
    <property type="match status" value="1"/>
</dbReference>
<comment type="pathway">
    <text evidence="2 13">Lipid metabolism; malonyl-CoA biosynthesis; malonyl-CoA from acetyl-CoA: step 1/1.</text>
</comment>
<dbReference type="KEGG" id="min:Minf_0366"/>
<evidence type="ECO:0000259" key="15">
    <source>
        <dbReference type="PROSITE" id="PS50979"/>
    </source>
</evidence>
<dbReference type="PANTHER" id="PTHR48095:SF2">
    <property type="entry name" value="BIOTIN CARBOXYLASE, CHLOROPLASTIC"/>
    <property type="match status" value="1"/>
</dbReference>
<organism evidence="16 17">
    <name type="scientific">Methylacidiphilum infernorum (isolate V4)</name>
    <name type="common">Methylokorus infernorum (strain V4)</name>
    <dbReference type="NCBI Taxonomy" id="481448"/>
    <lineage>
        <taxon>Bacteria</taxon>
        <taxon>Pseudomonadati</taxon>
        <taxon>Verrucomicrobiota</taxon>
        <taxon>Methylacidiphilae</taxon>
        <taxon>Methylacidiphilales</taxon>
        <taxon>Methylacidiphilaceae</taxon>
        <taxon>Methylacidiphilum (ex Ratnadevi et al. 2023)</taxon>
    </lineage>
</organism>
<evidence type="ECO:0000313" key="17">
    <source>
        <dbReference type="Proteomes" id="UP000009149"/>
    </source>
</evidence>
<evidence type="ECO:0000256" key="13">
    <source>
        <dbReference type="RuleBase" id="RU365063"/>
    </source>
</evidence>
<evidence type="ECO:0000256" key="12">
    <source>
        <dbReference type="PROSITE-ProRule" id="PRU00409"/>
    </source>
</evidence>
<comment type="catalytic activity">
    <reaction evidence="11 13">
        <text>N(6)-biotinyl-L-lysyl-[protein] + hydrogencarbonate + ATP = N(6)-carboxybiotinyl-L-lysyl-[protein] + ADP + phosphate + H(+)</text>
        <dbReference type="Rhea" id="RHEA:13501"/>
        <dbReference type="Rhea" id="RHEA-COMP:10505"/>
        <dbReference type="Rhea" id="RHEA-COMP:10506"/>
        <dbReference type="ChEBI" id="CHEBI:15378"/>
        <dbReference type="ChEBI" id="CHEBI:17544"/>
        <dbReference type="ChEBI" id="CHEBI:30616"/>
        <dbReference type="ChEBI" id="CHEBI:43474"/>
        <dbReference type="ChEBI" id="CHEBI:83144"/>
        <dbReference type="ChEBI" id="CHEBI:83145"/>
        <dbReference type="ChEBI" id="CHEBI:456216"/>
        <dbReference type="EC" id="6.3.4.14"/>
    </reaction>
</comment>
<dbReference type="EC" id="6.3.4.14" evidence="4 13"/>
<evidence type="ECO:0000256" key="8">
    <source>
        <dbReference type="ARBA" id="ARBA00022840"/>
    </source>
</evidence>
<keyword evidence="6" id="KW-0479">Metal-binding</keyword>
<dbReference type="NCBIfam" id="NF006367">
    <property type="entry name" value="PRK08591.1"/>
    <property type="match status" value="1"/>
</dbReference>
<sequence length="458" mass="50747">MGLDMFNKILIANRGEIALRIIRACRDLGVKTLAVYSDVDEKSLHVQLADEAICIGKGPATESYLRMDRIISAAEIGDVDAIHPGYGFLAENPHFAEICANCNIKFIGPKAATLKKMGNKVMARFHARKAGVPVVPGSEGVVESEKEALKISHQIGYPVIIKAVAGGGGRGMRIAHNDVSLVQGFVAARLEAEKSFGDGSIYIEKLIEDPRHVEFQIIADTKGKIFHVGERDCSVQRRNQKLVEESPSPVVDPILRKKMGKISVRLAESVDYEGVGTIEYLVDKFGNFYFIEMNCRIQVEHPVTEEVYGVDLVKEQILVAAGYPLGKEWEELEPKKHAIEFRINAEDGLQDFRPCAGKIDFLHFPGGPGIRIDSHLYQGLEISPYYDSMLVKLIAVGNTRGEAIIRMRRALEEITIEGVKTTVPIGKSVFQHSDFQRGEYTVNLLNKILAAKKSLDEF</sequence>
<keyword evidence="13" id="KW-0275">Fatty acid biosynthesis</keyword>
<evidence type="ECO:0000313" key="16">
    <source>
        <dbReference type="EMBL" id="ACD82424.1"/>
    </source>
</evidence>
<dbReference type="STRING" id="481448.Minf_0366"/>
<dbReference type="InterPro" id="IPR011764">
    <property type="entry name" value="Biotin_carboxylation_dom"/>
</dbReference>
<comment type="function">
    <text evidence="1 13">This protein is a component of the acetyl coenzyme A carboxylase complex; first, biotin carboxylase catalyzes the carboxylation of the carrier protein and then the transcarboxylase transfers the carboxyl group to form malonyl-CoA.</text>
</comment>
<dbReference type="eggNOG" id="COG0439">
    <property type="taxonomic scope" value="Bacteria"/>
</dbReference>
<dbReference type="InterPro" id="IPR011761">
    <property type="entry name" value="ATP-grasp"/>
</dbReference>
<dbReference type="PROSITE" id="PS50979">
    <property type="entry name" value="BC"/>
    <property type="match status" value="1"/>
</dbReference>
<dbReference type="SUPFAM" id="SSF56059">
    <property type="entry name" value="Glutathione synthetase ATP-binding domain-like"/>
    <property type="match status" value="1"/>
</dbReference>
<dbReference type="Pfam" id="PF00289">
    <property type="entry name" value="Biotin_carb_N"/>
    <property type="match status" value="1"/>
</dbReference>
<gene>
    <name evidence="16" type="primary">accC</name>
    <name evidence="16" type="ordered locus">Minf_0366</name>
</gene>
<dbReference type="Proteomes" id="UP000009149">
    <property type="component" value="Chromosome"/>
</dbReference>
<name>B3DYQ2_METI4</name>
<dbReference type="HOGENOM" id="CLU_000395_3_2_0"/>
<dbReference type="InterPro" id="IPR011054">
    <property type="entry name" value="Rudment_hybrid_motif"/>
</dbReference>
<dbReference type="EMBL" id="CP000975">
    <property type="protein sequence ID" value="ACD82424.1"/>
    <property type="molecule type" value="Genomic_DNA"/>
</dbReference>
<evidence type="ECO:0000256" key="9">
    <source>
        <dbReference type="ARBA" id="ARBA00022842"/>
    </source>
</evidence>
<evidence type="ECO:0000256" key="5">
    <source>
        <dbReference type="ARBA" id="ARBA00022598"/>
    </source>
</evidence>
<evidence type="ECO:0000256" key="4">
    <source>
        <dbReference type="ARBA" id="ARBA00013263"/>
    </source>
</evidence>
<dbReference type="SMART" id="SM00878">
    <property type="entry name" value="Biotin_carb_C"/>
    <property type="match status" value="1"/>
</dbReference>
<dbReference type="GO" id="GO:2001295">
    <property type="term" value="P:malonyl-CoA biosynthetic process"/>
    <property type="evidence" value="ECO:0007669"/>
    <property type="project" value="UniProtKB-UniPathway"/>
</dbReference>
<dbReference type="GO" id="GO:0004075">
    <property type="term" value="F:biotin carboxylase activity"/>
    <property type="evidence" value="ECO:0007669"/>
    <property type="project" value="UniProtKB-EC"/>
</dbReference>
<evidence type="ECO:0000256" key="1">
    <source>
        <dbReference type="ARBA" id="ARBA00003761"/>
    </source>
</evidence>
<dbReference type="SUPFAM" id="SSF52440">
    <property type="entry name" value="PreATP-grasp domain"/>
    <property type="match status" value="1"/>
</dbReference>
<dbReference type="InterPro" id="IPR005479">
    <property type="entry name" value="CPAse_ATP-bd"/>
</dbReference>
<keyword evidence="13" id="KW-0443">Lipid metabolism</keyword>
<evidence type="ECO:0000256" key="3">
    <source>
        <dbReference type="ARBA" id="ARBA00011750"/>
    </source>
</evidence>
<comment type="subunit">
    <text evidence="3 13">Acetyl-CoA carboxylase is a heterohexamer of biotin carboxyl carrier protein, biotin carboxylase and the two subunits of carboxyl transferase in a 2:2 complex.</text>
</comment>
<dbReference type="Pfam" id="PF02785">
    <property type="entry name" value="Biotin_carb_C"/>
    <property type="match status" value="1"/>
</dbReference>
<dbReference type="GO" id="GO:0005524">
    <property type="term" value="F:ATP binding"/>
    <property type="evidence" value="ECO:0007669"/>
    <property type="project" value="UniProtKB-UniRule"/>
</dbReference>
<dbReference type="Pfam" id="PF02786">
    <property type="entry name" value="CPSase_L_D2"/>
    <property type="match status" value="1"/>
</dbReference>
<dbReference type="InterPro" id="IPR016185">
    <property type="entry name" value="PreATP-grasp_dom_sf"/>
</dbReference>
<dbReference type="FunFam" id="3.40.50.20:FF:000010">
    <property type="entry name" value="Propionyl-CoA carboxylase subunit alpha"/>
    <property type="match status" value="1"/>
</dbReference>
<dbReference type="AlphaFoldDB" id="B3DYQ2"/>
<keyword evidence="13" id="KW-0276">Fatty acid metabolism</keyword>
<protein>
    <recommendedName>
        <fullName evidence="4 13">Biotin carboxylase</fullName>
        <ecNumber evidence="4 13">6.3.4.14</ecNumber>
    </recommendedName>
    <alternativeName>
        <fullName evidence="13">Acetyl-coenzyme A carboxylase biotin carboxylase subunit A</fullName>
    </alternativeName>
</protein>
<dbReference type="InterPro" id="IPR051602">
    <property type="entry name" value="ACC_Biotin_Carboxylase"/>
</dbReference>
<evidence type="ECO:0000256" key="10">
    <source>
        <dbReference type="ARBA" id="ARBA00023267"/>
    </source>
</evidence>
<accession>B3DYQ2</accession>
<feature type="domain" description="Biotin carboxylation" evidence="15">
    <location>
        <begin position="5"/>
        <end position="450"/>
    </location>
</feature>
<evidence type="ECO:0000259" key="14">
    <source>
        <dbReference type="PROSITE" id="PS50975"/>
    </source>
</evidence>